<dbReference type="GO" id="GO:0016020">
    <property type="term" value="C:membrane"/>
    <property type="evidence" value="ECO:0007669"/>
    <property type="project" value="TreeGrafter"/>
</dbReference>
<dbReference type="Pfam" id="PF00106">
    <property type="entry name" value="adh_short"/>
    <property type="match status" value="1"/>
</dbReference>
<name>A0A6J4KB79_9CHLR</name>
<dbReference type="SUPFAM" id="SSF51735">
    <property type="entry name" value="NAD(P)-binding Rossmann-fold domains"/>
    <property type="match status" value="1"/>
</dbReference>
<dbReference type="AlphaFoldDB" id="A0A6J4KB79"/>
<reference evidence="3" key="1">
    <citation type="submission" date="2020-02" db="EMBL/GenBank/DDBJ databases">
        <authorList>
            <person name="Meier V. D."/>
        </authorList>
    </citation>
    <scope>NUCLEOTIDE SEQUENCE</scope>
    <source>
        <strain evidence="3">AVDCRST_MAG93</strain>
    </source>
</reference>
<keyword evidence="2" id="KW-0560">Oxidoreductase</keyword>
<organism evidence="3">
    <name type="scientific">uncultured Chloroflexia bacterium</name>
    <dbReference type="NCBI Taxonomy" id="1672391"/>
    <lineage>
        <taxon>Bacteria</taxon>
        <taxon>Bacillati</taxon>
        <taxon>Chloroflexota</taxon>
        <taxon>Chloroflexia</taxon>
        <taxon>environmental samples</taxon>
    </lineage>
</organism>
<evidence type="ECO:0008006" key="4">
    <source>
        <dbReference type="Google" id="ProtNLM"/>
    </source>
</evidence>
<sequence length="139" mass="15198">TVINVSSSISRFSIPSWGLYAPSKVAASSISDALRRELAPLGVAVCTVEPGPYNTEFGQRAGQPDDQIFAFHRQPVANAIIRLFERPRRLTVLPLWLRPLLFIGGGLARTLPDVVDLLFLVGARLRQPQQPPTPRDAAS</sequence>
<evidence type="ECO:0000256" key="1">
    <source>
        <dbReference type="ARBA" id="ARBA00006484"/>
    </source>
</evidence>
<gene>
    <name evidence="3" type="ORF">AVDCRST_MAG93-4511</name>
</gene>
<comment type="similarity">
    <text evidence="1">Belongs to the short-chain dehydrogenases/reductases (SDR) family.</text>
</comment>
<dbReference type="InterPro" id="IPR002347">
    <property type="entry name" value="SDR_fam"/>
</dbReference>
<dbReference type="EMBL" id="CADCTR010001521">
    <property type="protein sequence ID" value="CAA9299804.1"/>
    <property type="molecule type" value="Genomic_DNA"/>
</dbReference>
<dbReference type="PANTHER" id="PTHR44196:SF1">
    <property type="entry name" value="DEHYDROGENASE_REDUCTASE SDR FAMILY MEMBER 7B"/>
    <property type="match status" value="1"/>
</dbReference>
<dbReference type="GO" id="GO:0016491">
    <property type="term" value="F:oxidoreductase activity"/>
    <property type="evidence" value="ECO:0007669"/>
    <property type="project" value="UniProtKB-KW"/>
</dbReference>
<evidence type="ECO:0000256" key="2">
    <source>
        <dbReference type="ARBA" id="ARBA00023002"/>
    </source>
</evidence>
<evidence type="ECO:0000313" key="3">
    <source>
        <dbReference type="EMBL" id="CAA9299804.1"/>
    </source>
</evidence>
<dbReference type="Gene3D" id="3.40.50.720">
    <property type="entry name" value="NAD(P)-binding Rossmann-like Domain"/>
    <property type="match status" value="1"/>
</dbReference>
<accession>A0A6J4KB79</accession>
<feature type="non-terminal residue" evidence="3">
    <location>
        <position position="1"/>
    </location>
</feature>
<proteinExistence type="inferred from homology"/>
<protein>
    <recommendedName>
        <fullName evidence="4">SDR family NAD(P)-dependent oxidoreductase</fullName>
    </recommendedName>
</protein>
<dbReference type="InterPro" id="IPR036291">
    <property type="entry name" value="NAD(P)-bd_dom_sf"/>
</dbReference>
<dbReference type="PANTHER" id="PTHR44196">
    <property type="entry name" value="DEHYDROGENASE/REDUCTASE SDR FAMILY MEMBER 7B"/>
    <property type="match status" value="1"/>
</dbReference>